<evidence type="ECO:0000256" key="4">
    <source>
        <dbReference type="ARBA" id="ARBA00022982"/>
    </source>
</evidence>
<reference evidence="9 10" key="1">
    <citation type="journal article" date="2018" name="Elife">
        <title>Discovery and characterization of a prevalent human gut bacterial enzyme sufficient for the inactivation of a family of plant toxins.</title>
        <authorList>
            <person name="Koppel N."/>
            <person name="Bisanz J.E."/>
            <person name="Pandelia M.E."/>
            <person name="Turnbaugh P.J."/>
            <person name="Balskus E.P."/>
        </authorList>
    </citation>
    <scope>NUCLEOTIDE SEQUENCE [LARGE SCALE GENOMIC DNA]</scope>
    <source>
        <strain evidence="9 10">3C</strain>
    </source>
</reference>
<keyword evidence="10" id="KW-1185">Reference proteome</keyword>
<evidence type="ECO:0000256" key="2">
    <source>
        <dbReference type="ARBA" id="ARBA00022485"/>
    </source>
</evidence>
<dbReference type="AlphaFoldDB" id="A0A369LVE2"/>
<accession>A0A369LVE2</accession>
<dbReference type="EMBL" id="PPTS01000007">
    <property type="protein sequence ID" value="RDB63501.1"/>
    <property type="molecule type" value="Genomic_DNA"/>
</dbReference>
<dbReference type="RefSeq" id="WP_015538818.1">
    <property type="nucleotide sequence ID" value="NZ_CABMMS010000007.1"/>
</dbReference>
<feature type="domain" description="4Fe-4S ferredoxin-type" evidence="8">
    <location>
        <begin position="257"/>
        <end position="286"/>
    </location>
</feature>
<dbReference type="PANTHER" id="PTHR30176:SF3">
    <property type="entry name" value="FERREDOXIN-TYPE PROTEIN NAPH"/>
    <property type="match status" value="1"/>
</dbReference>
<dbReference type="GO" id="GO:0005886">
    <property type="term" value="C:plasma membrane"/>
    <property type="evidence" value="ECO:0007669"/>
    <property type="project" value="TreeGrafter"/>
</dbReference>
<evidence type="ECO:0000256" key="7">
    <source>
        <dbReference type="SAM" id="Phobius"/>
    </source>
</evidence>
<sequence length="304" mass="31803">MMRTPNTSHSLKWSWLRHAVQIAALLLFAAPLLVAGWGLFGVSVGGDDPVPAPADLPFFGSLSSSSIGGVTLLDPFGVLQVVAASKTFELDWLWFALPVVVLYGLVRARAFCGWVCPVNLLLELVDALRRKLGIKVSEAPVPRRAKMGVALAVLVLSAATSVPLFESFSPIGAVNKGILFGSVAGLWTLGAIVAAELFWGHRVWCRALCPLGGFYEAIGRMGVVNVRYDRTACIHCDACRKACLADPSILDPVLAGDDTCVRAGDCMACGSCVDACPARALSLGLGKGAKPAAEPAEEGSAAAA</sequence>
<dbReference type="SUPFAM" id="SSF54862">
    <property type="entry name" value="4Fe-4S ferredoxins"/>
    <property type="match status" value="1"/>
</dbReference>
<feature type="transmembrane region" description="Helical" evidence="7">
    <location>
        <begin position="92"/>
        <end position="125"/>
    </location>
</feature>
<feature type="transmembrane region" description="Helical" evidence="7">
    <location>
        <begin position="20"/>
        <end position="40"/>
    </location>
</feature>
<keyword evidence="3" id="KW-0479">Metal-binding</keyword>
<comment type="caution">
    <text evidence="9">The sequence shown here is derived from an EMBL/GenBank/DDBJ whole genome shotgun (WGS) entry which is preliminary data.</text>
</comment>
<dbReference type="PANTHER" id="PTHR30176">
    <property type="entry name" value="FERREDOXIN-TYPE PROTEIN NAPH"/>
    <property type="match status" value="1"/>
</dbReference>
<evidence type="ECO:0000256" key="3">
    <source>
        <dbReference type="ARBA" id="ARBA00022723"/>
    </source>
</evidence>
<keyword evidence="7" id="KW-1133">Transmembrane helix</keyword>
<dbReference type="Proteomes" id="UP000254000">
    <property type="component" value="Unassembled WGS sequence"/>
</dbReference>
<gene>
    <name evidence="9" type="ORF">C1877_11545</name>
</gene>
<dbReference type="Gene3D" id="3.30.70.20">
    <property type="match status" value="1"/>
</dbReference>
<evidence type="ECO:0000256" key="1">
    <source>
        <dbReference type="ARBA" id="ARBA00022448"/>
    </source>
</evidence>
<dbReference type="InterPro" id="IPR017900">
    <property type="entry name" value="4Fe4S_Fe_S_CS"/>
</dbReference>
<dbReference type="OrthoDB" id="9800445at2"/>
<feature type="domain" description="4Fe-4S ferredoxin-type" evidence="8">
    <location>
        <begin position="224"/>
        <end position="253"/>
    </location>
</feature>
<organism evidence="9 10">
    <name type="scientific">Gordonibacter pamelaeae</name>
    <dbReference type="NCBI Taxonomy" id="471189"/>
    <lineage>
        <taxon>Bacteria</taxon>
        <taxon>Bacillati</taxon>
        <taxon>Actinomycetota</taxon>
        <taxon>Coriobacteriia</taxon>
        <taxon>Eggerthellales</taxon>
        <taxon>Eggerthellaceae</taxon>
        <taxon>Gordonibacter</taxon>
    </lineage>
</organism>
<dbReference type="GeneID" id="78360326"/>
<dbReference type="InterPro" id="IPR017896">
    <property type="entry name" value="4Fe4S_Fe-S-bd"/>
</dbReference>
<keyword evidence="5" id="KW-0408">Iron</keyword>
<keyword evidence="1" id="KW-0813">Transport</keyword>
<proteinExistence type="predicted"/>
<feature type="transmembrane region" description="Helical" evidence="7">
    <location>
        <begin position="177"/>
        <end position="199"/>
    </location>
</feature>
<dbReference type="InterPro" id="IPR051684">
    <property type="entry name" value="Electron_Trans/Redox"/>
</dbReference>
<keyword evidence="2" id="KW-0004">4Fe-4S</keyword>
<dbReference type="PROSITE" id="PS00198">
    <property type="entry name" value="4FE4S_FER_1"/>
    <property type="match status" value="1"/>
</dbReference>
<dbReference type="PROSITE" id="PS51379">
    <property type="entry name" value="4FE4S_FER_2"/>
    <property type="match status" value="2"/>
</dbReference>
<feature type="transmembrane region" description="Helical" evidence="7">
    <location>
        <begin position="145"/>
        <end position="165"/>
    </location>
</feature>
<evidence type="ECO:0000256" key="5">
    <source>
        <dbReference type="ARBA" id="ARBA00023004"/>
    </source>
</evidence>
<dbReference type="GO" id="GO:0051539">
    <property type="term" value="F:4 iron, 4 sulfur cluster binding"/>
    <property type="evidence" value="ECO:0007669"/>
    <property type="project" value="UniProtKB-KW"/>
</dbReference>
<dbReference type="GO" id="GO:0046872">
    <property type="term" value="F:metal ion binding"/>
    <property type="evidence" value="ECO:0007669"/>
    <property type="project" value="UniProtKB-KW"/>
</dbReference>
<keyword evidence="6" id="KW-0411">Iron-sulfur</keyword>
<dbReference type="Pfam" id="PF12801">
    <property type="entry name" value="Fer4_5"/>
    <property type="match status" value="2"/>
</dbReference>
<protein>
    <submittedName>
        <fullName evidence="9">4Fe-4S binding domain-containing protein</fullName>
    </submittedName>
</protein>
<evidence type="ECO:0000313" key="10">
    <source>
        <dbReference type="Proteomes" id="UP000254000"/>
    </source>
</evidence>
<evidence type="ECO:0000313" key="9">
    <source>
        <dbReference type="EMBL" id="RDB63501.1"/>
    </source>
</evidence>
<keyword evidence="4" id="KW-0249">Electron transport</keyword>
<name>A0A369LVE2_9ACTN</name>
<keyword evidence="7" id="KW-0472">Membrane</keyword>
<evidence type="ECO:0000256" key="6">
    <source>
        <dbReference type="ARBA" id="ARBA00023014"/>
    </source>
</evidence>
<evidence type="ECO:0000259" key="8">
    <source>
        <dbReference type="PROSITE" id="PS51379"/>
    </source>
</evidence>
<keyword evidence="7" id="KW-0812">Transmembrane</keyword>